<dbReference type="GO" id="GO:0031218">
    <property type="term" value="F:arabinogalactan endo-1,4-beta-galactosidase activity"/>
    <property type="evidence" value="ECO:0007669"/>
    <property type="project" value="UniProtKB-EC"/>
</dbReference>
<proteinExistence type="evidence at transcript level"/>
<keyword evidence="6" id="KW-0732">Signal</keyword>
<evidence type="ECO:0000256" key="6">
    <source>
        <dbReference type="SAM" id="SignalP"/>
    </source>
</evidence>
<dbReference type="InterPro" id="IPR011683">
    <property type="entry name" value="Glyco_hydro_53"/>
</dbReference>
<accession>D0VBB7</accession>
<feature type="signal peptide" evidence="6">
    <location>
        <begin position="1"/>
        <end position="22"/>
    </location>
</feature>
<dbReference type="Pfam" id="PF07745">
    <property type="entry name" value="Glyco_hydro_53"/>
    <property type="match status" value="1"/>
</dbReference>
<dbReference type="GO" id="GO:0045490">
    <property type="term" value="P:pectin catabolic process"/>
    <property type="evidence" value="ECO:0007669"/>
    <property type="project" value="TreeGrafter"/>
</dbReference>
<dbReference type="InterPro" id="IPR017853">
    <property type="entry name" value="GH"/>
</dbReference>
<dbReference type="PROSITE" id="PS51257">
    <property type="entry name" value="PROKAR_LIPOPROTEIN"/>
    <property type="match status" value="1"/>
</dbReference>
<dbReference type="AlphaFoldDB" id="D0VBB7"/>
<name>D0VBB7_HETSC</name>
<evidence type="ECO:0000256" key="3">
    <source>
        <dbReference type="ARBA" id="ARBA00012556"/>
    </source>
</evidence>
<keyword evidence="4 7" id="KW-0378">Hydrolase</keyword>
<dbReference type="SUPFAM" id="SSF51445">
    <property type="entry name" value="(Trans)glycosidases"/>
    <property type="match status" value="1"/>
</dbReference>
<dbReference type="PANTHER" id="PTHR34983:SF1">
    <property type="entry name" value="ARABINOGALACTAN ENDO-BETA-1,4-GALACTANASE A"/>
    <property type="match status" value="1"/>
</dbReference>
<dbReference type="EC" id="3.2.1.89" evidence="3"/>
<sequence length="326" mass="36025">MASLKLAPLCHLCLLLVGIACAVYKGADISFVTQQEKSGQSFLDNNGKKTDLFALMKSYGMNAVRLRVWVNPAGGWCNKVDTLNKAKRAKAQGMAVMIDFHYADSWADPGKQPIPSAWKGHSLDQLVTDVYKHTYEVLSYLKSNGISVLWVQVGNEINNGMLWPIAKRPNFAAISKLLNSGYKASKAVYPNALVIVHLASGYRTAQFNAYFEALKKAGTNYDAVGISHYPNAKNWQQLNAQSEITMKQMISKFGKKVVVAEIGMKWTDADACEAMLADMFKRVKAMGNNGIGVFYWEPNSAPYGHQMGAMDSSGKFTKAITSYNRY</sequence>
<evidence type="ECO:0000256" key="1">
    <source>
        <dbReference type="ARBA" id="ARBA00001695"/>
    </source>
</evidence>
<dbReference type="GO" id="GO:0015926">
    <property type="term" value="F:glucosidase activity"/>
    <property type="evidence" value="ECO:0007669"/>
    <property type="project" value="InterPro"/>
</dbReference>
<protein>
    <recommendedName>
        <fullName evidence="3">arabinogalactan endo-beta-1,4-galactanase</fullName>
        <ecNumber evidence="3">3.2.1.89</ecNumber>
    </recommendedName>
</protein>
<comment type="catalytic activity">
    <reaction evidence="1">
        <text>The enzyme specifically hydrolyzes (1-&gt;4)-beta-D-galactosidic linkages in type I arabinogalactans.</text>
        <dbReference type="EC" id="3.2.1.89"/>
    </reaction>
</comment>
<feature type="chain" id="PRO_5003017918" description="arabinogalactan endo-beta-1,4-galactanase" evidence="6">
    <location>
        <begin position="23"/>
        <end position="326"/>
    </location>
</feature>
<organism evidence="7">
    <name type="scientific">Heterodera schachtii</name>
    <name type="common">Sugarbeet cyst nematode worm</name>
    <name type="synonym">Tylenchus schachtii</name>
    <dbReference type="NCBI Taxonomy" id="97005"/>
    <lineage>
        <taxon>Eukaryota</taxon>
        <taxon>Metazoa</taxon>
        <taxon>Ecdysozoa</taxon>
        <taxon>Nematoda</taxon>
        <taxon>Chromadorea</taxon>
        <taxon>Rhabditida</taxon>
        <taxon>Tylenchina</taxon>
        <taxon>Tylenchomorpha</taxon>
        <taxon>Tylenchoidea</taxon>
        <taxon>Heteroderidae</taxon>
        <taxon>Heteroderinae</taxon>
        <taxon>Heterodera</taxon>
    </lineage>
</organism>
<dbReference type="Gene3D" id="3.20.20.80">
    <property type="entry name" value="Glycosidases"/>
    <property type="match status" value="1"/>
</dbReference>
<evidence type="ECO:0000313" key="7">
    <source>
        <dbReference type="EMBL" id="ACY02855.1"/>
    </source>
</evidence>
<dbReference type="PANTHER" id="PTHR34983">
    <property type="entry name" value="ARABINOGALACTAN ENDO-BETA-1,4-GALACTANASE A"/>
    <property type="match status" value="1"/>
</dbReference>
<evidence type="ECO:0000256" key="4">
    <source>
        <dbReference type="ARBA" id="ARBA00022801"/>
    </source>
</evidence>
<evidence type="ECO:0000256" key="5">
    <source>
        <dbReference type="ARBA" id="ARBA00023295"/>
    </source>
</evidence>
<dbReference type="EMBL" id="GU060634">
    <property type="protein sequence ID" value="ACY02855.1"/>
    <property type="molecule type" value="mRNA"/>
</dbReference>
<keyword evidence="5 7" id="KW-0326">Glycosidase</keyword>
<comment type="similarity">
    <text evidence="2">Belongs to the glycosyl hydrolase 53 family.</text>
</comment>
<reference evidence="7" key="1">
    <citation type="journal article" date="2009" name="Nematology">
        <title>Arabinogalactan endo-1,4-beta-galactosidase: a putative plant cell wall-degrading enzyme of plant-parasitic nematodes.</title>
        <authorList>
            <person name="Vanholme B."/>
            <person name="Haegeman A."/>
            <person name="Jacob J."/>
            <person name="Cannoot B."/>
            <person name="Gheysen G."/>
        </authorList>
    </citation>
    <scope>NUCLEOTIDE SEQUENCE</scope>
</reference>
<dbReference type="CAZy" id="GH53">
    <property type="family name" value="Glycoside Hydrolase Family 53"/>
</dbReference>
<evidence type="ECO:0000256" key="2">
    <source>
        <dbReference type="ARBA" id="ARBA00010687"/>
    </source>
</evidence>